<proteinExistence type="predicted"/>
<dbReference type="EMBL" id="DS989738">
    <property type="protein sequence ID" value="EEA08233.1"/>
    <property type="molecule type" value="Genomic_DNA"/>
</dbReference>
<sequence length="118" mass="13486">MKTLIFTLFYIVMLNFVTCEEPTNTTNYIEGFINNIKESDLFNSMTKKLSSEFEVIKNKFESTFSSVSDEVNDLLYNETNVAGNYKPSEITNSSTNLNETELNILKLLNNTSSLLHFS</sequence>
<organism evidence="2 3">
    <name type="scientific">Cryptosporidium muris (strain RN66)</name>
    <dbReference type="NCBI Taxonomy" id="441375"/>
    <lineage>
        <taxon>Eukaryota</taxon>
        <taxon>Sar</taxon>
        <taxon>Alveolata</taxon>
        <taxon>Apicomplexa</taxon>
        <taxon>Conoidasida</taxon>
        <taxon>Coccidia</taxon>
        <taxon>Eucoccidiorida</taxon>
        <taxon>Eimeriorina</taxon>
        <taxon>Cryptosporidiidae</taxon>
        <taxon>Cryptosporidium</taxon>
    </lineage>
</organism>
<feature type="signal peptide" evidence="1">
    <location>
        <begin position="1"/>
        <end position="19"/>
    </location>
</feature>
<gene>
    <name evidence="2" type="ORF">CMU_019760</name>
</gene>
<dbReference type="RefSeq" id="XP_002142582.1">
    <property type="nucleotide sequence ID" value="XM_002142546.1"/>
</dbReference>
<protein>
    <recommendedName>
        <fullName evidence="4">Signal peptide-containing protein</fullName>
    </recommendedName>
</protein>
<name>B6AJ95_CRYMR</name>
<dbReference type="AlphaFoldDB" id="B6AJ95"/>
<reference evidence="2" key="1">
    <citation type="submission" date="2008-06" db="EMBL/GenBank/DDBJ databases">
        <authorList>
            <person name="Lorenzi H."/>
            <person name="Inman J."/>
            <person name="Miller J."/>
            <person name="Schobel S."/>
            <person name="Amedeo P."/>
            <person name="Caler E.V."/>
            <person name="da Silva J."/>
        </authorList>
    </citation>
    <scope>NUCLEOTIDE SEQUENCE [LARGE SCALE GENOMIC DNA]</scope>
    <source>
        <strain evidence="2">RN66</strain>
    </source>
</reference>
<keyword evidence="1" id="KW-0732">Signal</keyword>
<evidence type="ECO:0000313" key="3">
    <source>
        <dbReference type="Proteomes" id="UP000001460"/>
    </source>
</evidence>
<evidence type="ECO:0008006" key="4">
    <source>
        <dbReference type="Google" id="ProtNLM"/>
    </source>
</evidence>
<dbReference type="GeneID" id="6997777"/>
<dbReference type="Proteomes" id="UP000001460">
    <property type="component" value="Unassembled WGS sequence"/>
</dbReference>
<feature type="chain" id="PRO_5002840192" description="Signal peptide-containing protein" evidence="1">
    <location>
        <begin position="20"/>
        <end position="118"/>
    </location>
</feature>
<dbReference type="VEuPathDB" id="CryptoDB:CMU_019760"/>
<accession>B6AJ95</accession>
<evidence type="ECO:0000256" key="1">
    <source>
        <dbReference type="SAM" id="SignalP"/>
    </source>
</evidence>
<keyword evidence="3" id="KW-1185">Reference proteome</keyword>
<evidence type="ECO:0000313" key="2">
    <source>
        <dbReference type="EMBL" id="EEA08233.1"/>
    </source>
</evidence>